<proteinExistence type="predicted"/>
<dbReference type="PANTHER" id="PTHR47326:SF1">
    <property type="entry name" value="HTH PSQ-TYPE DOMAIN-CONTAINING PROTEIN"/>
    <property type="match status" value="1"/>
</dbReference>
<dbReference type="InterPro" id="IPR036397">
    <property type="entry name" value="RNaseH_sf"/>
</dbReference>
<evidence type="ECO:0000313" key="3">
    <source>
        <dbReference type="Proteomes" id="UP000499080"/>
    </source>
</evidence>
<comment type="caution">
    <text evidence="2">The sequence shown here is derived from an EMBL/GenBank/DDBJ whole genome shotgun (WGS) entry which is preliminary data.</text>
</comment>
<sequence>MITKFEETGELDMLLGRGRKQLSDKTEDEAERARSRDTQNCRIWGTASPNVVHEQSLYPDYITAWCGITADFILGPLSLRRTLLMALKGVPLRVPVTASHSCFTITKMFRDYCHHADGAPPHFARPVQALLRAHFGDDRVISRSFRTAWPLSSLDLNPCDF</sequence>
<gene>
    <name evidence="2" type="ORF">AVEN_93780_1</name>
</gene>
<dbReference type="Proteomes" id="UP000499080">
    <property type="component" value="Unassembled WGS sequence"/>
</dbReference>
<feature type="compositionally biased region" description="Basic and acidic residues" evidence="1">
    <location>
        <begin position="21"/>
        <end position="37"/>
    </location>
</feature>
<name>A0A4Y2FRM9_ARAVE</name>
<protein>
    <submittedName>
        <fullName evidence="2">Uncharacterized protein</fullName>
    </submittedName>
</protein>
<organism evidence="2 3">
    <name type="scientific">Araneus ventricosus</name>
    <name type="common">Orbweaver spider</name>
    <name type="synonym">Epeira ventricosa</name>
    <dbReference type="NCBI Taxonomy" id="182803"/>
    <lineage>
        <taxon>Eukaryota</taxon>
        <taxon>Metazoa</taxon>
        <taxon>Ecdysozoa</taxon>
        <taxon>Arthropoda</taxon>
        <taxon>Chelicerata</taxon>
        <taxon>Arachnida</taxon>
        <taxon>Araneae</taxon>
        <taxon>Araneomorphae</taxon>
        <taxon>Entelegynae</taxon>
        <taxon>Araneoidea</taxon>
        <taxon>Araneidae</taxon>
        <taxon>Araneus</taxon>
    </lineage>
</organism>
<dbReference type="AlphaFoldDB" id="A0A4Y2FRM9"/>
<dbReference type="Gene3D" id="3.30.420.10">
    <property type="entry name" value="Ribonuclease H-like superfamily/Ribonuclease H"/>
    <property type="match status" value="1"/>
</dbReference>
<evidence type="ECO:0000313" key="2">
    <source>
        <dbReference type="EMBL" id="GBM44140.1"/>
    </source>
</evidence>
<dbReference type="PANTHER" id="PTHR47326">
    <property type="entry name" value="TRANSPOSABLE ELEMENT TC3 TRANSPOSASE-LIKE PROTEIN"/>
    <property type="match status" value="1"/>
</dbReference>
<feature type="region of interest" description="Disordered" evidence="1">
    <location>
        <begin position="16"/>
        <end position="37"/>
    </location>
</feature>
<accession>A0A4Y2FRM9</accession>
<keyword evidence="3" id="KW-1185">Reference proteome</keyword>
<evidence type="ECO:0000256" key="1">
    <source>
        <dbReference type="SAM" id="MobiDB-lite"/>
    </source>
</evidence>
<dbReference type="GO" id="GO:0003676">
    <property type="term" value="F:nucleic acid binding"/>
    <property type="evidence" value="ECO:0007669"/>
    <property type="project" value="InterPro"/>
</dbReference>
<dbReference type="EMBL" id="BGPR01001056">
    <property type="protein sequence ID" value="GBM44140.1"/>
    <property type="molecule type" value="Genomic_DNA"/>
</dbReference>
<reference evidence="2 3" key="1">
    <citation type="journal article" date="2019" name="Sci. Rep.">
        <title>Orb-weaving spider Araneus ventricosus genome elucidates the spidroin gene catalogue.</title>
        <authorList>
            <person name="Kono N."/>
            <person name="Nakamura H."/>
            <person name="Ohtoshi R."/>
            <person name="Moran D.A.P."/>
            <person name="Shinohara A."/>
            <person name="Yoshida Y."/>
            <person name="Fujiwara M."/>
            <person name="Mori M."/>
            <person name="Tomita M."/>
            <person name="Arakawa K."/>
        </authorList>
    </citation>
    <scope>NUCLEOTIDE SEQUENCE [LARGE SCALE GENOMIC DNA]</scope>
</reference>